<dbReference type="EMBL" id="JXKH01000001">
    <property type="protein sequence ID" value="OJG19787.1"/>
    <property type="molecule type" value="Genomic_DNA"/>
</dbReference>
<dbReference type="SUPFAM" id="SSF55729">
    <property type="entry name" value="Acyl-CoA N-acyltransferases (Nat)"/>
    <property type="match status" value="1"/>
</dbReference>
<name>A0A1L8RJ55_9ENTE</name>
<evidence type="ECO:0000313" key="3">
    <source>
        <dbReference type="Proteomes" id="UP000181884"/>
    </source>
</evidence>
<comment type="caution">
    <text evidence="2">The sequence shown here is derived from an EMBL/GenBank/DDBJ whole genome shotgun (WGS) entry which is preliminary data.</text>
</comment>
<dbReference type="Proteomes" id="UP000181884">
    <property type="component" value="Unassembled WGS sequence"/>
</dbReference>
<gene>
    <name evidence="2" type="ORF">RU97_GL000020</name>
</gene>
<dbReference type="AlphaFoldDB" id="A0A1L8RJ55"/>
<organism evidence="2 3">
    <name type="scientific">Enterococcus canis</name>
    <dbReference type="NCBI Taxonomy" id="214095"/>
    <lineage>
        <taxon>Bacteria</taxon>
        <taxon>Bacillati</taxon>
        <taxon>Bacillota</taxon>
        <taxon>Bacilli</taxon>
        <taxon>Lactobacillales</taxon>
        <taxon>Enterococcaceae</taxon>
        <taxon>Enterococcus</taxon>
    </lineage>
</organism>
<dbReference type="InterPro" id="IPR000182">
    <property type="entry name" value="GNAT_dom"/>
</dbReference>
<protein>
    <recommendedName>
        <fullName evidence="1">N-acetyltransferase domain-containing protein</fullName>
    </recommendedName>
</protein>
<dbReference type="InterPro" id="IPR016181">
    <property type="entry name" value="Acyl_CoA_acyltransferase"/>
</dbReference>
<sequence>MKNKLQAIQTELAKIYEVEPTVFSSQEHHFIESDTRFFEMVTFGRGTAFFGEAPLLDKMKIFEGTPSSELMHGSILRKISDMLVEAGGVLTGENMHLIHPNPLGQIAQSYTKQGYYFRYFEEDITDLYEYSGLDYSLDRHHDQLAYAAFYRDELAAVAGANNQGKLWKVGVDTYEPYRGKGLGAYLVRSLTSEIERRGFLPFYSTWSSNIPSLKIGIGAGYTPGWVSYQGEKRK</sequence>
<dbReference type="Pfam" id="PF00583">
    <property type="entry name" value="Acetyltransf_1"/>
    <property type="match status" value="1"/>
</dbReference>
<dbReference type="RefSeq" id="WP_067391191.1">
    <property type="nucleotide sequence ID" value="NZ_JXKH01000001.1"/>
</dbReference>
<dbReference type="GO" id="GO:0016747">
    <property type="term" value="F:acyltransferase activity, transferring groups other than amino-acyl groups"/>
    <property type="evidence" value="ECO:0007669"/>
    <property type="project" value="InterPro"/>
</dbReference>
<proteinExistence type="predicted"/>
<keyword evidence="3" id="KW-1185">Reference proteome</keyword>
<dbReference type="STRING" id="214095.RU97_GL000020"/>
<accession>A0A1L8RJ55</accession>
<dbReference type="Gene3D" id="3.40.630.30">
    <property type="match status" value="1"/>
</dbReference>
<evidence type="ECO:0000313" key="2">
    <source>
        <dbReference type="EMBL" id="OJG19787.1"/>
    </source>
</evidence>
<evidence type="ECO:0000259" key="1">
    <source>
        <dbReference type="PROSITE" id="PS51186"/>
    </source>
</evidence>
<reference evidence="2 3" key="1">
    <citation type="submission" date="2014-12" db="EMBL/GenBank/DDBJ databases">
        <title>Draft genome sequences of 29 type strains of Enterococci.</title>
        <authorList>
            <person name="Zhong Z."/>
            <person name="Sun Z."/>
            <person name="Liu W."/>
            <person name="Zhang W."/>
            <person name="Zhang H."/>
        </authorList>
    </citation>
    <scope>NUCLEOTIDE SEQUENCE [LARGE SCALE GENOMIC DNA]</scope>
    <source>
        <strain evidence="2 3">DSM 17029</strain>
    </source>
</reference>
<feature type="domain" description="N-acetyltransferase" evidence="1">
    <location>
        <begin position="115"/>
        <end position="234"/>
    </location>
</feature>
<dbReference type="PROSITE" id="PS51186">
    <property type="entry name" value="GNAT"/>
    <property type="match status" value="1"/>
</dbReference>